<dbReference type="PROSITE" id="PS51679">
    <property type="entry name" value="SAM_MT_C5"/>
    <property type="match status" value="1"/>
</dbReference>
<comment type="catalytic activity">
    <reaction evidence="5 8">
        <text>a 2'-deoxycytidine in DNA + S-adenosyl-L-methionine = a 5-methyl-2'-deoxycytidine in DNA + S-adenosyl-L-homocysteine + H(+)</text>
        <dbReference type="Rhea" id="RHEA:13681"/>
        <dbReference type="Rhea" id="RHEA-COMP:11369"/>
        <dbReference type="Rhea" id="RHEA-COMP:11370"/>
        <dbReference type="ChEBI" id="CHEBI:15378"/>
        <dbReference type="ChEBI" id="CHEBI:57856"/>
        <dbReference type="ChEBI" id="CHEBI:59789"/>
        <dbReference type="ChEBI" id="CHEBI:85452"/>
        <dbReference type="ChEBI" id="CHEBI:85454"/>
        <dbReference type="EC" id="2.1.1.37"/>
    </reaction>
</comment>
<evidence type="ECO:0000256" key="4">
    <source>
        <dbReference type="ARBA" id="ARBA00022747"/>
    </source>
</evidence>
<proteinExistence type="inferred from homology"/>
<accession>A0A317C4C2</accession>
<evidence type="ECO:0000256" key="7">
    <source>
        <dbReference type="RuleBase" id="RU000416"/>
    </source>
</evidence>
<evidence type="ECO:0000256" key="5">
    <source>
        <dbReference type="ARBA" id="ARBA00047422"/>
    </source>
</evidence>
<evidence type="ECO:0000256" key="6">
    <source>
        <dbReference type="PROSITE-ProRule" id="PRU01016"/>
    </source>
</evidence>
<evidence type="ECO:0000256" key="3">
    <source>
        <dbReference type="ARBA" id="ARBA00022691"/>
    </source>
</evidence>
<dbReference type="InterPro" id="IPR050390">
    <property type="entry name" value="C5-Methyltransferase"/>
</dbReference>
<dbReference type="InterPro" id="IPR001525">
    <property type="entry name" value="C5_MeTfrase"/>
</dbReference>
<keyword evidence="4" id="KW-0680">Restriction system</keyword>
<dbReference type="PROSITE" id="PS00094">
    <property type="entry name" value="C5_MTASE_1"/>
    <property type="match status" value="1"/>
</dbReference>
<dbReference type="PANTHER" id="PTHR10629:SF52">
    <property type="entry name" value="DNA (CYTOSINE-5)-METHYLTRANSFERASE 1"/>
    <property type="match status" value="1"/>
</dbReference>
<dbReference type="RefSeq" id="WP_109825334.1">
    <property type="nucleotide sequence ID" value="NZ_QGKL01000042.1"/>
</dbReference>
<evidence type="ECO:0000313" key="10">
    <source>
        <dbReference type="Proteomes" id="UP000245506"/>
    </source>
</evidence>
<sequence length="349" mass="38933">MKSVVAVDLFCGVGGLTHGLEKAGLKVIAGIDIDPKCEYAFEANNDSRFILKSVDKVNKAELQSLYAGAEVKVLAGCAPCQPFSTYSQGTRGAQDDKWKLLFEFQRLISESQPDIVTMENVPLLVKNEVFTDFVQALKKQNYYVHYSVVECVKYGLPQTRKRLVLLASKLGELKLSQPTHKEDNFNTVKDAIKSQPQLQSGKTSKNDLLHKSSLLSDLNMERIKYSKPGGSWRDWPVHLVSECHKKHSGRTYVSVYGRMEWNKPSPTITTQFFGFGNGRFGHPTQDRALSLREGAILQSFPKDYKFCPPGVTPEIKTIGRLIGNAVPVRLGEVIGESIMEHISEHAASR</sequence>
<protein>
    <recommendedName>
        <fullName evidence="8">Cytosine-specific methyltransferase</fullName>
        <ecNumber evidence="8">2.1.1.37</ecNumber>
    </recommendedName>
</protein>
<dbReference type="InterPro" id="IPR031303">
    <property type="entry name" value="C5_meth_CS"/>
</dbReference>
<dbReference type="OrthoDB" id="9813719at2"/>
<dbReference type="PROSITE" id="PS00095">
    <property type="entry name" value="C5_MTASE_2"/>
    <property type="match status" value="1"/>
</dbReference>
<feature type="active site" evidence="6">
    <location>
        <position position="80"/>
    </location>
</feature>
<dbReference type="NCBIfam" id="TIGR00675">
    <property type="entry name" value="dcm"/>
    <property type="match status" value="1"/>
</dbReference>
<organism evidence="9 10">
    <name type="scientific">Leucothrix arctica</name>
    <dbReference type="NCBI Taxonomy" id="1481894"/>
    <lineage>
        <taxon>Bacteria</taxon>
        <taxon>Pseudomonadati</taxon>
        <taxon>Pseudomonadota</taxon>
        <taxon>Gammaproteobacteria</taxon>
        <taxon>Thiotrichales</taxon>
        <taxon>Thiotrichaceae</taxon>
        <taxon>Leucothrix</taxon>
    </lineage>
</organism>
<dbReference type="GO" id="GO:0032259">
    <property type="term" value="P:methylation"/>
    <property type="evidence" value="ECO:0007669"/>
    <property type="project" value="UniProtKB-KW"/>
</dbReference>
<dbReference type="Gene3D" id="3.40.50.150">
    <property type="entry name" value="Vaccinia Virus protein VP39"/>
    <property type="match status" value="1"/>
</dbReference>
<reference evidence="9 10" key="1">
    <citation type="submission" date="2018-05" db="EMBL/GenBank/DDBJ databases">
        <title>Leucothrix arctica sp. nov., isolated from Arctic seawater.</title>
        <authorList>
            <person name="Choi A."/>
            <person name="Baek K."/>
        </authorList>
    </citation>
    <scope>NUCLEOTIDE SEQUENCE [LARGE SCALE GENOMIC DNA]</scope>
    <source>
        <strain evidence="9 10">IMCC9719</strain>
    </source>
</reference>
<evidence type="ECO:0000256" key="8">
    <source>
        <dbReference type="RuleBase" id="RU000417"/>
    </source>
</evidence>
<gene>
    <name evidence="9" type="ORF">DKT75_17895</name>
</gene>
<dbReference type="EMBL" id="QGKL01000042">
    <property type="protein sequence ID" value="PWQ93495.1"/>
    <property type="molecule type" value="Genomic_DNA"/>
</dbReference>
<dbReference type="GO" id="GO:0003886">
    <property type="term" value="F:DNA (cytosine-5-)-methyltransferase activity"/>
    <property type="evidence" value="ECO:0007669"/>
    <property type="project" value="UniProtKB-EC"/>
</dbReference>
<evidence type="ECO:0000256" key="2">
    <source>
        <dbReference type="ARBA" id="ARBA00022679"/>
    </source>
</evidence>
<comment type="similarity">
    <text evidence="6 7">Belongs to the class I-like SAM-binding methyltransferase superfamily. C5-methyltransferase family.</text>
</comment>
<dbReference type="EC" id="2.1.1.37" evidence="8"/>
<evidence type="ECO:0000313" key="9">
    <source>
        <dbReference type="EMBL" id="PWQ93495.1"/>
    </source>
</evidence>
<dbReference type="AlphaFoldDB" id="A0A317C4C2"/>
<dbReference type="Gene3D" id="3.90.120.10">
    <property type="entry name" value="DNA Methylase, subunit A, domain 2"/>
    <property type="match status" value="1"/>
</dbReference>
<dbReference type="InterPro" id="IPR029063">
    <property type="entry name" value="SAM-dependent_MTases_sf"/>
</dbReference>
<comment type="caution">
    <text evidence="9">The sequence shown here is derived from an EMBL/GenBank/DDBJ whole genome shotgun (WGS) entry which is preliminary data.</text>
</comment>
<dbReference type="Pfam" id="PF00145">
    <property type="entry name" value="DNA_methylase"/>
    <property type="match status" value="1"/>
</dbReference>
<dbReference type="SUPFAM" id="SSF53335">
    <property type="entry name" value="S-adenosyl-L-methionine-dependent methyltransferases"/>
    <property type="match status" value="1"/>
</dbReference>
<name>A0A317C4C2_9GAMM</name>
<keyword evidence="3 6" id="KW-0949">S-adenosyl-L-methionine</keyword>
<keyword evidence="1 6" id="KW-0489">Methyltransferase</keyword>
<keyword evidence="2 6" id="KW-0808">Transferase</keyword>
<dbReference type="PRINTS" id="PR00105">
    <property type="entry name" value="C5METTRFRASE"/>
</dbReference>
<dbReference type="InterPro" id="IPR018117">
    <property type="entry name" value="C5_DNA_meth_AS"/>
</dbReference>
<dbReference type="Proteomes" id="UP000245506">
    <property type="component" value="Unassembled WGS sequence"/>
</dbReference>
<dbReference type="PANTHER" id="PTHR10629">
    <property type="entry name" value="CYTOSINE-SPECIFIC METHYLTRANSFERASE"/>
    <property type="match status" value="1"/>
</dbReference>
<evidence type="ECO:0000256" key="1">
    <source>
        <dbReference type="ARBA" id="ARBA00022603"/>
    </source>
</evidence>
<dbReference type="GO" id="GO:0009307">
    <property type="term" value="P:DNA restriction-modification system"/>
    <property type="evidence" value="ECO:0007669"/>
    <property type="project" value="UniProtKB-KW"/>
</dbReference>
<keyword evidence="10" id="KW-1185">Reference proteome</keyword>